<accession>A0A6L5JZ06</accession>
<reference evidence="4 5" key="1">
    <citation type="submission" date="2019-10" db="EMBL/GenBank/DDBJ databases">
        <title>Whole-genome sequence of the purple nonsulfur photosynthetic bacterium Rhodocyclus tenuis.</title>
        <authorList>
            <person name="Kyndt J.A."/>
            <person name="Meyer T.E."/>
        </authorList>
    </citation>
    <scope>NUCLEOTIDE SEQUENCE [LARGE SCALE GENOMIC DNA]</scope>
    <source>
        <strain evidence="4 5">DSM 110</strain>
    </source>
</reference>
<dbReference type="Pfam" id="PF04892">
    <property type="entry name" value="VanZ"/>
    <property type="match status" value="1"/>
</dbReference>
<sequence>MSPRPARSSPGATRSARPRRPSASRSGQHSGQHSAWARSGALPRYLALAYLLLIVYASLHPFTDWRDLGLSPFAFLDGGWPRYWTGFDLAINVLAYLPLGFLLTLAWRRRCGLWLAALLATLAGAALSFALESTQSWLPARVPSNLDLACNSAGAALGALSALIIGEHIARRAAAWRHLLDEGAHAELGVVLLGVWLITQLSPENQLFGTGDLRPLLPLTPAVAYAAHSYFLIEAAITALYLLAIGLFARSLLAPRAAPAPLIVGFVVLALLVRTLAAGVLAPPQDALAWLTPGAALGLAAGGAALALALLLPGWLRLALGILALLGGATLINLSPANPYSTEALATWRQGHFLNFNGLTRVAASLWPYVALPYLVLTAGRRAR</sequence>
<dbReference type="Proteomes" id="UP000480275">
    <property type="component" value="Unassembled WGS sequence"/>
</dbReference>
<evidence type="ECO:0000256" key="1">
    <source>
        <dbReference type="SAM" id="MobiDB-lite"/>
    </source>
</evidence>
<dbReference type="InterPro" id="IPR006976">
    <property type="entry name" value="VanZ-like"/>
</dbReference>
<comment type="caution">
    <text evidence="4">The sequence shown here is derived from an EMBL/GenBank/DDBJ whole genome shotgun (WGS) entry which is preliminary data.</text>
</comment>
<organism evidence="4 5">
    <name type="scientific">Rhodocyclus tenuis</name>
    <name type="common">Rhodospirillum tenue</name>
    <dbReference type="NCBI Taxonomy" id="1066"/>
    <lineage>
        <taxon>Bacteria</taxon>
        <taxon>Pseudomonadati</taxon>
        <taxon>Pseudomonadota</taxon>
        <taxon>Betaproteobacteria</taxon>
        <taxon>Rhodocyclales</taxon>
        <taxon>Rhodocyclaceae</taxon>
        <taxon>Rhodocyclus</taxon>
    </lineage>
</organism>
<feature type="transmembrane region" description="Helical" evidence="2">
    <location>
        <begin position="45"/>
        <end position="63"/>
    </location>
</feature>
<keyword evidence="2" id="KW-0472">Membrane</keyword>
<feature type="transmembrane region" description="Helical" evidence="2">
    <location>
        <begin position="222"/>
        <end position="248"/>
    </location>
</feature>
<feature type="domain" description="VanZ-like" evidence="3">
    <location>
        <begin position="57"/>
        <end position="165"/>
    </location>
</feature>
<feature type="transmembrane region" description="Helical" evidence="2">
    <location>
        <begin position="260"/>
        <end position="282"/>
    </location>
</feature>
<feature type="transmembrane region" description="Helical" evidence="2">
    <location>
        <begin position="83"/>
        <end position="106"/>
    </location>
</feature>
<dbReference type="AlphaFoldDB" id="A0A6L5JZ06"/>
<feature type="compositionally biased region" description="Low complexity" evidence="1">
    <location>
        <begin position="1"/>
        <end position="15"/>
    </location>
</feature>
<feature type="region of interest" description="Disordered" evidence="1">
    <location>
        <begin position="1"/>
        <end position="35"/>
    </location>
</feature>
<gene>
    <name evidence="4" type="ORF">GHK24_08905</name>
</gene>
<keyword evidence="2" id="KW-0812">Transmembrane</keyword>
<protein>
    <submittedName>
        <fullName evidence="4">VanZ family protein</fullName>
    </submittedName>
</protein>
<feature type="transmembrane region" description="Helical" evidence="2">
    <location>
        <begin position="318"/>
        <end position="338"/>
    </location>
</feature>
<evidence type="ECO:0000313" key="4">
    <source>
        <dbReference type="EMBL" id="MQY51894.1"/>
    </source>
</evidence>
<name>A0A6L5JZ06_RHOTE</name>
<evidence type="ECO:0000259" key="3">
    <source>
        <dbReference type="Pfam" id="PF04892"/>
    </source>
</evidence>
<feature type="transmembrane region" description="Helical" evidence="2">
    <location>
        <begin position="288"/>
        <end position="311"/>
    </location>
</feature>
<dbReference type="EMBL" id="WIXJ01000005">
    <property type="protein sequence ID" value="MQY51894.1"/>
    <property type="molecule type" value="Genomic_DNA"/>
</dbReference>
<proteinExistence type="predicted"/>
<evidence type="ECO:0000313" key="5">
    <source>
        <dbReference type="Proteomes" id="UP000480275"/>
    </source>
</evidence>
<keyword evidence="2" id="KW-1133">Transmembrane helix</keyword>
<feature type="transmembrane region" description="Helical" evidence="2">
    <location>
        <begin position="113"/>
        <end position="131"/>
    </location>
</feature>
<evidence type="ECO:0000256" key="2">
    <source>
        <dbReference type="SAM" id="Phobius"/>
    </source>
</evidence>
<dbReference type="OrthoDB" id="9780818at2"/>
<feature type="transmembrane region" description="Helical" evidence="2">
    <location>
        <begin position="358"/>
        <end position="377"/>
    </location>
</feature>